<comment type="similarity">
    <text evidence="3">Belongs to the TRAFAC class myosin-kinesin ATPase superfamily. Kinesin family. KIN-10 subfamily.</text>
</comment>
<comment type="caution">
    <text evidence="7">The sequence shown here is derived from an EMBL/GenBank/DDBJ whole genome shotgun (WGS) entry which is preliminary data.</text>
</comment>
<evidence type="ECO:0000256" key="2">
    <source>
        <dbReference type="ARBA" id="ARBA00023175"/>
    </source>
</evidence>
<keyword evidence="4" id="KW-0547">Nucleotide-binding</keyword>
<dbReference type="InterPro" id="IPR001752">
    <property type="entry name" value="Kinesin_motor_dom"/>
</dbReference>
<dbReference type="SUPFAM" id="SSF47781">
    <property type="entry name" value="RuvA domain 2-like"/>
    <property type="match status" value="1"/>
</dbReference>
<organism evidence="7 8">
    <name type="scientific">Rubroshorea leprosula</name>
    <dbReference type="NCBI Taxonomy" id="152421"/>
    <lineage>
        <taxon>Eukaryota</taxon>
        <taxon>Viridiplantae</taxon>
        <taxon>Streptophyta</taxon>
        <taxon>Embryophyta</taxon>
        <taxon>Tracheophyta</taxon>
        <taxon>Spermatophyta</taxon>
        <taxon>Magnoliopsida</taxon>
        <taxon>eudicotyledons</taxon>
        <taxon>Gunneridae</taxon>
        <taxon>Pentapetalae</taxon>
        <taxon>rosids</taxon>
        <taxon>malvids</taxon>
        <taxon>Malvales</taxon>
        <taxon>Dipterocarpaceae</taxon>
        <taxon>Rubroshorea</taxon>
    </lineage>
</organism>
<dbReference type="Proteomes" id="UP001054252">
    <property type="component" value="Unassembled WGS sequence"/>
</dbReference>
<dbReference type="InterPro" id="IPR027640">
    <property type="entry name" value="Kinesin-like_fam"/>
</dbReference>
<evidence type="ECO:0000256" key="4">
    <source>
        <dbReference type="PROSITE-ProRule" id="PRU00283"/>
    </source>
</evidence>
<gene>
    <name evidence="7" type="ORF">SLEP1_g39887</name>
</gene>
<feature type="binding site" evidence="4">
    <location>
        <begin position="107"/>
        <end position="114"/>
    </location>
    <ligand>
        <name>ATP</name>
        <dbReference type="ChEBI" id="CHEBI:30616"/>
    </ligand>
</feature>
<dbReference type="PRINTS" id="PR00380">
    <property type="entry name" value="KINESINHEAVY"/>
</dbReference>
<keyword evidence="2 4" id="KW-0505">Motor protein</keyword>
<evidence type="ECO:0000256" key="1">
    <source>
        <dbReference type="ARBA" id="ARBA00022701"/>
    </source>
</evidence>
<keyword evidence="1" id="KW-0493">Microtubule</keyword>
<dbReference type="AlphaFoldDB" id="A0AAV5L1X7"/>
<feature type="domain" description="Kinesin motor" evidence="6">
    <location>
        <begin position="13"/>
        <end position="335"/>
    </location>
</feature>
<dbReference type="PANTHER" id="PTHR47969:SF9">
    <property type="entry name" value="KINESIN-LIKE PROTEIN"/>
    <property type="match status" value="1"/>
</dbReference>
<dbReference type="GO" id="GO:0008017">
    <property type="term" value="F:microtubule binding"/>
    <property type="evidence" value="ECO:0007669"/>
    <property type="project" value="InterPro"/>
</dbReference>
<dbReference type="SMART" id="SM00129">
    <property type="entry name" value="KISc"/>
    <property type="match status" value="1"/>
</dbReference>
<keyword evidence="8" id="KW-1185">Reference proteome</keyword>
<dbReference type="PANTHER" id="PTHR47969">
    <property type="entry name" value="CHROMOSOME-ASSOCIATED KINESIN KIF4A-RELATED"/>
    <property type="match status" value="1"/>
</dbReference>
<protein>
    <recommendedName>
        <fullName evidence="6">Kinesin motor domain-containing protein</fullName>
    </recommendedName>
</protein>
<dbReference type="Pfam" id="PF00225">
    <property type="entry name" value="Kinesin"/>
    <property type="match status" value="1"/>
</dbReference>
<dbReference type="PROSITE" id="PS50067">
    <property type="entry name" value="KINESIN_MOTOR_2"/>
    <property type="match status" value="1"/>
</dbReference>
<dbReference type="FunFam" id="1.10.150.280:FF:000003">
    <property type="entry name" value="Kinesin-like protein KIN-10C"/>
    <property type="match status" value="1"/>
</dbReference>
<proteinExistence type="inferred from homology"/>
<dbReference type="GO" id="GO:0051231">
    <property type="term" value="P:spindle elongation"/>
    <property type="evidence" value="ECO:0007669"/>
    <property type="project" value="TreeGrafter"/>
</dbReference>
<feature type="region of interest" description="Disordered" evidence="5">
    <location>
        <begin position="352"/>
        <end position="374"/>
    </location>
</feature>
<dbReference type="GO" id="GO:0007018">
    <property type="term" value="P:microtubule-based movement"/>
    <property type="evidence" value="ECO:0007669"/>
    <property type="project" value="InterPro"/>
</dbReference>
<dbReference type="GO" id="GO:0005524">
    <property type="term" value="F:ATP binding"/>
    <property type="evidence" value="ECO:0007669"/>
    <property type="project" value="UniProtKB-UniRule"/>
</dbReference>
<feature type="region of interest" description="Disordered" evidence="5">
    <location>
        <begin position="27"/>
        <end position="49"/>
    </location>
</feature>
<dbReference type="SUPFAM" id="SSF52540">
    <property type="entry name" value="P-loop containing nucleoside triphosphate hydrolases"/>
    <property type="match status" value="1"/>
</dbReference>
<feature type="compositionally biased region" description="Polar residues" evidence="5">
    <location>
        <begin position="358"/>
        <end position="374"/>
    </location>
</feature>
<evidence type="ECO:0000256" key="5">
    <source>
        <dbReference type="SAM" id="MobiDB-lite"/>
    </source>
</evidence>
<keyword evidence="4" id="KW-0067">ATP-binding</keyword>
<evidence type="ECO:0000259" key="6">
    <source>
        <dbReference type="PROSITE" id="PS50067"/>
    </source>
</evidence>
<reference evidence="7 8" key="1">
    <citation type="journal article" date="2021" name="Commun. Biol.">
        <title>The genome of Shorea leprosula (Dipterocarpaceae) highlights the ecological relevance of drought in aseasonal tropical rainforests.</title>
        <authorList>
            <person name="Ng K.K.S."/>
            <person name="Kobayashi M.J."/>
            <person name="Fawcett J.A."/>
            <person name="Hatakeyama M."/>
            <person name="Paape T."/>
            <person name="Ng C.H."/>
            <person name="Ang C.C."/>
            <person name="Tnah L.H."/>
            <person name="Lee C.T."/>
            <person name="Nishiyama T."/>
            <person name="Sese J."/>
            <person name="O'Brien M.J."/>
            <person name="Copetti D."/>
            <person name="Mohd Noor M.I."/>
            <person name="Ong R.C."/>
            <person name="Putra M."/>
            <person name="Sireger I.Z."/>
            <person name="Indrioko S."/>
            <person name="Kosugi Y."/>
            <person name="Izuno A."/>
            <person name="Isagi Y."/>
            <person name="Lee S.L."/>
            <person name="Shimizu K.K."/>
        </authorList>
    </citation>
    <scope>NUCLEOTIDE SEQUENCE [LARGE SCALE GENOMIC DNA]</scope>
    <source>
        <strain evidence="7">214</strain>
    </source>
</reference>
<dbReference type="Gene3D" id="3.40.850.10">
    <property type="entry name" value="Kinesin motor domain"/>
    <property type="match status" value="1"/>
</dbReference>
<dbReference type="InterPro" id="IPR027417">
    <property type="entry name" value="P-loop_NTPase"/>
</dbReference>
<dbReference type="GO" id="GO:0005875">
    <property type="term" value="C:microtubule associated complex"/>
    <property type="evidence" value="ECO:0007669"/>
    <property type="project" value="TreeGrafter"/>
</dbReference>
<dbReference type="Pfam" id="PF12836">
    <property type="entry name" value="HHH_3"/>
    <property type="match status" value="1"/>
</dbReference>
<name>A0AAV5L1X7_9ROSI</name>
<dbReference type="GO" id="GO:0007052">
    <property type="term" value="P:mitotic spindle organization"/>
    <property type="evidence" value="ECO:0007669"/>
    <property type="project" value="TreeGrafter"/>
</dbReference>
<evidence type="ECO:0000313" key="8">
    <source>
        <dbReference type="Proteomes" id="UP001054252"/>
    </source>
</evidence>
<dbReference type="InterPro" id="IPR010994">
    <property type="entry name" value="RuvA_2-like"/>
</dbReference>
<dbReference type="GO" id="GO:0003777">
    <property type="term" value="F:microtubule motor activity"/>
    <property type="evidence" value="ECO:0007669"/>
    <property type="project" value="InterPro"/>
</dbReference>
<accession>A0AAV5L1X7</accession>
<dbReference type="GO" id="GO:0005874">
    <property type="term" value="C:microtubule"/>
    <property type="evidence" value="ECO:0007669"/>
    <property type="project" value="UniProtKB-KW"/>
</dbReference>
<dbReference type="Gene3D" id="1.10.150.280">
    <property type="entry name" value="AF1531-like domain"/>
    <property type="match status" value="1"/>
</dbReference>
<evidence type="ECO:0000256" key="3">
    <source>
        <dbReference type="ARBA" id="ARBA00061615"/>
    </source>
</evidence>
<dbReference type="EMBL" id="BPVZ01000090">
    <property type="protein sequence ID" value="GKV31159.1"/>
    <property type="molecule type" value="Genomic_DNA"/>
</dbReference>
<dbReference type="InterPro" id="IPR036961">
    <property type="entry name" value="Kinesin_motor_dom_sf"/>
</dbReference>
<evidence type="ECO:0000313" key="7">
    <source>
        <dbReference type="EMBL" id="GKV31159.1"/>
    </source>
</evidence>
<sequence>MDPGRMGAIQGRKVRVIAKIRSGFTDLESESGSSRTKDRISVQKPNGDESETVTISFEHQSVSQNESYKVDYCYEQNEGNDIIFSREVKPLISGIFDGHDATIVAYGARGSGKTYLIQGSENEPGLAVQAMAEVLSLAVESGKLVSISSYHIINERAYDLLDPKKSEVSVLNDAKGKTQLKGLSQVPVKSILEFQKLYLSGRNLHKSQKKTEPPCRSHKGLVIHVFQGEKSDTIPLGKLNVVDLAGYEDGRRKSTNALNLLENTKINKPIYALQNVVHALNANKSLVPYRESTLTRMLRTSLEGTNQILIVACLSPLFCQDSVHIVSLASRSCLGTSQTVTDSTKRNKSSARLMGHSSLKSSIPGSVSSTVKKQSGSHVQFSERKFSERKANGMASVIKGRKLFTETSHSAKSKKALQKLPMQATSTDIVATIEHPLQEEDNSSLGSEKAIITCDEEPSPLPALGLQETTITDKELSPLAALGLQETAITDKEPSHLAALGLQVPTITDKSEENHEEVTPSIISGVKALSLVEEGHAIDKENNNSLINESGSPPISECLQELSNNLKLLYSSIPSCVEIPPKNDALNAQFSTDTLEPKTPEPSIQVNEKCELANISSSPWQTFSMRSSGVKNSLVQEYLRFLNTANKEELKKLKGIGEKRATSILELREESPEPFKDLDDLKEIGLSAKQIKGMMKKEMGELFN</sequence>